<organism evidence="3 4">
    <name type="scientific">Arthrobacter oryzae</name>
    <dbReference type="NCBI Taxonomy" id="409290"/>
    <lineage>
        <taxon>Bacteria</taxon>
        <taxon>Bacillati</taxon>
        <taxon>Actinomycetota</taxon>
        <taxon>Actinomycetes</taxon>
        <taxon>Micrococcales</taxon>
        <taxon>Micrococcaceae</taxon>
        <taxon>Arthrobacter</taxon>
    </lineage>
</organism>
<reference evidence="3 4" key="1">
    <citation type="submission" date="2018-10" db="EMBL/GenBank/DDBJ databases">
        <title>Genomic Encyclopedia of Type Strains, Phase IV (KMG-IV): sequencing the most valuable type-strain genomes for metagenomic binning, comparative biology and taxonomic classification.</title>
        <authorList>
            <person name="Goeker M."/>
        </authorList>
    </citation>
    <scope>NUCLEOTIDE SEQUENCE [LARGE SCALE GENOMIC DNA]</scope>
    <source>
        <strain evidence="3 4">DSM 25586</strain>
    </source>
</reference>
<sequence length="263" mass="26832">MKTRLLGGIAALLVAIIGTVLLVSYVQNADKRALASTETESIYVVQKAIPAGTAADKIAAMVTKKDVPKLALADNSVTDLASLGSKVTAVTLMPGEQLLSSRMVDENAFLGPARVQVPTGLQEITLKLPIERVAGGILKAGDTVGIFLSMDVAGTGADGAAGAKLSKTQQTFHKVLVTAAQFSDGAATQTGTSDTAAGASQVSSTSSTKAQGDGSYLITLARNSADAERIVFAAEFGKIYLSKEPGDAVASDKGTVDAAGLFR</sequence>
<evidence type="ECO:0000313" key="4">
    <source>
        <dbReference type="Proteomes" id="UP000276055"/>
    </source>
</evidence>
<dbReference type="CDD" id="cd11614">
    <property type="entry name" value="SAF_CpaB_FlgA_like"/>
    <property type="match status" value="1"/>
</dbReference>
<dbReference type="InterPro" id="IPR031571">
    <property type="entry name" value="RcpC_dom"/>
</dbReference>
<evidence type="ECO:0000256" key="1">
    <source>
        <dbReference type="SAM" id="MobiDB-lite"/>
    </source>
</evidence>
<feature type="domain" description="Flp pilus assembly protein RcpC/CpaB" evidence="2">
    <location>
        <begin position="116"/>
        <end position="241"/>
    </location>
</feature>
<dbReference type="OrthoDB" id="5182178at2"/>
<feature type="region of interest" description="Disordered" evidence="1">
    <location>
        <begin position="187"/>
        <end position="211"/>
    </location>
</feature>
<dbReference type="Proteomes" id="UP000276055">
    <property type="component" value="Unassembled WGS sequence"/>
</dbReference>
<dbReference type="Pfam" id="PF16976">
    <property type="entry name" value="RcpC"/>
    <property type="match status" value="1"/>
</dbReference>
<accession>A0A495EU80</accession>
<evidence type="ECO:0000313" key="3">
    <source>
        <dbReference type="EMBL" id="RKR20554.1"/>
    </source>
</evidence>
<comment type="caution">
    <text evidence="3">The sequence shown here is derived from an EMBL/GenBank/DDBJ whole genome shotgun (WGS) entry which is preliminary data.</text>
</comment>
<evidence type="ECO:0000259" key="2">
    <source>
        <dbReference type="Pfam" id="PF16976"/>
    </source>
</evidence>
<gene>
    <name evidence="3" type="ORF">C8D78_1192</name>
</gene>
<proteinExistence type="predicted"/>
<protein>
    <submittedName>
        <fullName evidence="3">Pilus assembly protein CpaB</fullName>
    </submittedName>
</protein>
<feature type="compositionally biased region" description="Polar residues" evidence="1">
    <location>
        <begin position="187"/>
        <end position="210"/>
    </location>
</feature>
<dbReference type="AlphaFoldDB" id="A0A495EU80"/>
<name>A0A495EU80_9MICC</name>
<dbReference type="EMBL" id="RBIR01000002">
    <property type="protein sequence ID" value="RKR20554.1"/>
    <property type="molecule type" value="Genomic_DNA"/>
</dbReference>